<keyword evidence="3" id="KW-0489">Methyltransferase</keyword>
<gene>
    <name evidence="3" type="ORF">IBL28_00665</name>
</gene>
<dbReference type="Gene3D" id="3.40.50.150">
    <property type="entry name" value="Vaccinia Virus protein VP39"/>
    <property type="match status" value="1"/>
</dbReference>
<comment type="caution">
    <text evidence="3">The sequence shown here is derived from an EMBL/GenBank/DDBJ whole genome shotgun (WGS) entry which is preliminary data.</text>
</comment>
<name>A0A926JNH8_9FLAO</name>
<dbReference type="SUPFAM" id="SSF53335">
    <property type="entry name" value="S-adenosyl-L-methionine-dependent methyltransferases"/>
    <property type="match status" value="1"/>
</dbReference>
<keyword evidence="1" id="KW-0808">Transferase</keyword>
<keyword evidence="4" id="KW-1185">Reference proteome</keyword>
<evidence type="ECO:0000256" key="1">
    <source>
        <dbReference type="ARBA" id="ARBA00022679"/>
    </source>
</evidence>
<reference evidence="3 4" key="1">
    <citation type="submission" date="2020-09" db="EMBL/GenBank/DDBJ databases">
        <title>Sinomicrobium weinanense sp. nov., a halophilic bacteria isolated from saline-alkali soil.</title>
        <authorList>
            <person name="Wu P."/>
            <person name="Ren H."/>
            <person name="Mei Y."/>
            <person name="Liang Y."/>
            <person name="Chen Z."/>
        </authorList>
    </citation>
    <scope>NUCLEOTIDE SEQUENCE [LARGE SCALE GENOMIC DNA]</scope>
    <source>
        <strain evidence="3 4">FJxs</strain>
    </source>
</reference>
<dbReference type="GO" id="GO:0003838">
    <property type="term" value="F:sterol 24-C-methyltransferase activity"/>
    <property type="evidence" value="ECO:0007669"/>
    <property type="project" value="TreeGrafter"/>
</dbReference>
<accession>A0A926JNH8</accession>
<dbReference type="InterPro" id="IPR050447">
    <property type="entry name" value="Erg6_SMT_methyltransf"/>
</dbReference>
<dbReference type="PANTHER" id="PTHR44068:SF1">
    <property type="entry name" value="HYPOTHETICAL LOC100005854"/>
    <property type="match status" value="1"/>
</dbReference>
<dbReference type="AlphaFoldDB" id="A0A926JNH8"/>
<proteinExistence type="predicted"/>
<dbReference type="PANTHER" id="PTHR44068">
    <property type="entry name" value="ZGC:194242"/>
    <property type="match status" value="1"/>
</dbReference>
<organism evidence="3 4">
    <name type="scientific">Sinomicrobium weinanense</name>
    <dbReference type="NCBI Taxonomy" id="2842200"/>
    <lineage>
        <taxon>Bacteria</taxon>
        <taxon>Pseudomonadati</taxon>
        <taxon>Bacteroidota</taxon>
        <taxon>Flavobacteriia</taxon>
        <taxon>Flavobacteriales</taxon>
        <taxon>Flavobacteriaceae</taxon>
        <taxon>Sinomicrobium</taxon>
    </lineage>
</organism>
<feature type="domain" description="Methyltransferase type 11" evidence="2">
    <location>
        <begin position="53"/>
        <end position="151"/>
    </location>
</feature>
<evidence type="ECO:0000313" key="4">
    <source>
        <dbReference type="Proteomes" id="UP000653730"/>
    </source>
</evidence>
<dbReference type="Pfam" id="PF08241">
    <property type="entry name" value="Methyltransf_11"/>
    <property type="match status" value="1"/>
</dbReference>
<dbReference type="GO" id="GO:0016126">
    <property type="term" value="P:sterol biosynthetic process"/>
    <property type="evidence" value="ECO:0007669"/>
    <property type="project" value="TreeGrafter"/>
</dbReference>
<evidence type="ECO:0000259" key="2">
    <source>
        <dbReference type="Pfam" id="PF08241"/>
    </source>
</evidence>
<dbReference type="RefSeq" id="WP_187963615.1">
    <property type="nucleotide sequence ID" value="NZ_JACVDC010000001.1"/>
</dbReference>
<dbReference type="Proteomes" id="UP000653730">
    <property type="component" value="Unassembled WGS sequence"/>
</dbReference>
<dbReference type="EMBL" id="JACVDC010000001">
    <property type="protein sequence ID" value="MBC9794461.1"/>
    <property type="molecule type" value="Genomic_DNA"/>
</dbReference>
<dbReference type="InterPro" id="IPR013216">
    <property type="entry name" value="Methyltransf_11"/>
</dbReference>
<dbReference type="GO" id="GO:0032259">
    <property type="term" value="P:methylation"/>
    <property type="evidence" value="ECO:0007669"/>
    <property type="project" value="UniProtKB-KW"/>
</dbReference>
<sequence>MQTSTDHNELAEQLKCPKGTKGIGIANNMFDTNRDMILKTIELLEIRPCDDILEIGFGNARHLHELFRKHSLISYSGIDISELMVMQAMTNNAALMEKNDIVFQKTDGLYIPFDPRSFDGVFTVNTLYFWTNPRQQLREIHRVLLDQGRLCMGIVTKKSMEKLPFAGKGFCLYTPHELHRLLEDTGFKVQKSITAKEHVKSNSGEHITREYCIVQAQKL</sequence>
<evidence type="ECO:0000313" key="3">
    <source>
        <dbReference type="EMBL" id="MBC9794461.1"/>
    </source>
</evidence>
<dbReference type="InterPro" id="IPR029063">
    <property type="entry name" value="SAM-dependent_MTases_sf"/>
</dbReference>
<dbReference type="CDD" id="cd02440">
    <property type="entry name" value="AdoMet_MTases"/>
    <property type="match status" value="1"/>
</dbReference>
<protein>
    <submittedName>
        <fullName evidence="3">Class I SAM-dependent methyltransferase</fullName>
    </submittedName>
</protein>